<dbReference type="InterPro" id="IPR032710">
    <property type="entry name" value="NTF2-like_dom_sf"/>
</dbReference>
<sequence length="146" mass="16528">MKQSFLILSFYLFASQVNAQDENVEATIRGLEKAEARAVVENDTLTLYKLWDKEYVVNSPDNAVTRAGKSVADRPVLKRTRSSLIRQVESILIQGNVVLSMGNETVTPTGDQTKAGQTLRRRYTNVWMKKEGNWKLIARHANIICE</sequence>
<feature type="signal peptide" evidence="1">
    <location>
        <begin position="1"/>
        <end position="19"/>
    </location>
</feature>
<name>A0ABT8RIG1_9BACT</name>
<accession>A0ABT8RIG1</accession>
<reference evidence="3" key="1">
    <citation type="submission" date="2023-07" db="EMBL/GenBank/DDBJ databases">
        <title>The genome sequence of Rhodocytophaga aerolata KACC 12507.</title>
        <authorList>
            <person name="Zhang X."/>
        </authorList>
    </citation>
    <scope>NUCLEOTIDE SEQUENCE</scope>
    <source>
        <strain evidence="3">KACC 12507</strain>
    </source>
</reference>
<evidence type="ECO:0000313" key="4">
    <source>
        <dbReference type="Proteomes" id="UP001168528"/>
    </source>
</evidence>
<keyword evidence="1" id="KW-0732">Signal</keyword>
<evidence type="ECO:0000259" key="2">
    <source>
        <dbReference type="Pfam" id="PF14534"/>
    </source>
</evidence>
<feature type="domain" description="DUF4440" evidence="2">
    <location>
        <begin position="28"/>
        <end position="136"/>
    </location>
</feature>
<comment type="caution">
    <text evidence="3">The sequence shown here is derived from an EMBL/GenBank/DDBJ whole genome shotgun (WGS) entry which is preliminary data.</text>
</comment>
<keyword evidence="4" id="KW-1185">Reference proteome</keyword>
<dbReference type="SUPFAM" id="SSF54427">
    <property type="entry name" value="NTF2-like"/>
    <property type="match status" value="1"/>
</dbReference>
<proteinExistence type="predicted"/>
<dbReference type="Pfam" id="PF14534">
    <property type="entry name" value="DUF4440"/>
    <property type="match status" value="1"/>
</dbReference>
<dbReference type="RefSeq" id="WP_302042691.1">
    <property type="nucleotide sequence ID" value="NZ_JAUKPO010000114.1"/>
</dbReference>
<dbReference type="Gene3D" id="3.10.450.50">
    <property type="match status" value="1"/>
</dbReference>
<evidence type="ECO:0000313" key="3">
    <source>
        <dbReference type="EMBL" id="MDO1451896.1"/>
    </source>
</evidence>
<gene>
    <name evidence="3" type="ORF">Q0590_36845</name>
</gene>
<feature type="chain" id="PRO_5045408902" evidence="1">
    <location>
        <begin position="20"/>
        <end position="146"/>
    </location>
</feature>
<protein>
    <submittedName>
        <fullName evidence="3">Nuclear transport factor 2 family protein</fullName>
    </submittedName>
</protein>
<dbReference type="InterPro" id="IPR027843">
    <property type="entry name" value="DUF4440"/>
</dbReference>
<organism evidence="3 4">
    <name type="scientific">Rhodocytophaga aerolata</name>
    <dbReference type="NCBI Taxonomy" id="455078"/>
    <lineage>
        <taxon>Bacteria</taxon>
        <taxon>Pseudomonadati</taxon>
        <taxon>Bacteroidota</taxon>
        <taxon>Cytophagia</taxon>
        <taxon>Cytophagales</taxon>
        <taxon>Rhodocytophagaceae</taxon>
        <taxon>Rhodocytophaga</taxon>
    </lineage>
</organism>
<dbReference type="Proteomes" id="UP001168528">
    <property type="component" value="Unassembled WGS sequence"/>
</dbReference>
<dbReference type="EMBL" id="JAUKPO010000114">
    <property type="protein sequence ID" value="MDO1451896.1"/>
    <property type="molecule type" value="Genomic_DNA"/>
</dbReference>
<evidence type="ECO:0000256" key="1">
    <source>
        <dbReference type="SAM" id="SignalP"/>
    </source>
</evidence>